<dbReference type="AlphaFoldDB" id="A0A1U7SNP5"/>
<accession>A0A1U7SNP5</accession>
<dbReference type="OrthoDB" id="2162449at2759"/>
<dbReference type="GO" id="GO:0005879">
    <property type="term" value="C:axonemal microtubule"/>
    <property type="evidence" value="ECO:0007669"/>
    <property type="project" value="TreeGrafter"/>
</dbReference>
<dbReference type="RefSeq" id="XP_006039205.2">
    <property type="nucleotide sequence ID" value="XM_006039143.3"/>
</dbReference>
<keyword evidence="4" id="KW-1185">Reference proteome</keyword>
<gene>
    <name evidence="5" type="primary">LOC102376269</name>
</gene>
<dbReference type="eggNOG" id="ENOG502SAQ4">
    <property type="taxonomic scope" value="Eukaryota"/>
</dbReference>
<dbReference type="PANTHER" id="PTHR43109">
    <property type="entry name" value="NUCLEOSIDE DIPHOSPHATE KINASE 7"/>
    <property type="match status" value="1"/>
</dbReference>
<dbReference type="STRING" id="38654.A0A1U7SNP5"/>
<organism evidence="4 5">
    <name type="scientific">Alligator sinensis</name>
    <name type="common">Chinese alligator</name>
    <dbReference type="NCBI Taxonomy" id="38654"/>
    <lineage>
        <taxon>Eukaryota</taxon>
        <taxon>Metazoa</taxon>
        <taxon>Chordata</taxon>
        <taxon>Craniata</taxon>
        <taxon>Vertebrata</taxon>
        <taxon>Euteleostomi</taxon>
        <taxon>Archelosauria</taxon>
        <taxon>Archosauria</taxon>
        <taxon>Crocodylia</taxon>
        <taxon>Alligatoridae</taxon>
        <taxon>Alligatorinae</taxon>
        <taxon>Alligator</taxon>
    </lineage>
</organism>
<feature type="non-terminal residue" evidence="5">
    <location>
        <position position="268"/>
    </location>
</feature>
<feature type="region of interest" description="Disordered" evidence="3">
    <location>
        <begin position="132"/>
        <end position="157"/>
    </location>
</feature>
<sequence>MLQLILSAGLDICGLRLLYPQHNLLLSTTEELPSAYSPEAGKAPPVLALSLRGPKARHTLQDIVGPSDPQLARVTDCSSISALYCRSRAEPLVYLPRTDSRVNRELCLWFGGRVYSDTALHVGVQNPACKYNRSRPQSPSSCRTEERDDLQGKALSSAPTTLVSTTKGDVILVVSPTIPPHAYADAISTCTQRGFILQGIRRLQLSLKQATVLSMTTSQMAVFCPKKISSPPDRSSSREEFPPEPRLHCLILLLRKENVGYHVPALIK</sequence>
<dbReference type="PANTHER" id="PTHR43109:SF3">
    <property type="entry name" value="DYNEIN AXONEMAL ASSEMBLY FACTOR 8"/>
    <property type="match status" value="1"/>
</dbReference>
<dbReference type="Gene3D" id="3.30.70.141">
    <property type="entry name" value="Nucleoside diphosphate kinase-like domain"/>
    <property type="match status" value="1"/>
</dbReference>
<dbReference type="Proteomes" id="UP000189705">
    <property type="component" value="Unplaced"/>
</dbReference>
<keyword evidence="2" id="KW-0963">Cytoplasm</keyword>
<proteinExistence type="predicted"/>
<reference evidence="5" key="1">
    <citation type="submission" date="2025-08" db="UniProtKB">
        <authorList>
            <consortium name="RefSeq"/>
        </authorList>
    </citation>
    <scope>IDENTIFICATION</scope>
</reference>
<dbReference type="GeneID" id="102376269"/>
<dbReference type="SUPFAM" id="SSF54919">
    <property type="entry name" value="Nucleoside diphosphate kinase, NDK"/>
    <property type="match status" value="1"/>
</dbReference>
<protein>
    <submittedName>
        <fullName evidence="5">Uncharacterized protein LOC102376269</fullName>
    </submittedName>
</protein>
<evidence type="ECO:0000256" key="3">
    <source>
        <dbReference type="SAM" id="MobiDB-lite"/>
    </source>
</evidence>
<evidence type="ECO:0000313" key="4">
    <source>
        <dbReference type="Proteomes" id="UP000189705"/>
    </source>
</evidence>
<evidence type="ECO:0000256" key="1">
    <source>
        <dbReference type="ARBA" id="ARBA00004496"/>
    </source>
</evidence>
<evidence type="ECO:0000313" key="5">
    <source>
        <dbReference type="RefSeq" id="XP_006039205.2"/>
    </source>
</evidence>
<dbReference type="KEGG" id="asn:102376269"/>
<dbReference type="InParanoid" id="A0A1U7SNP5"/>
<comment type="subcellular location">
    <subcellularLocation>
        <location evidence="1">Cytoplasm</location>
    </subcellularLocation>
</comment>
<name>A0A1U7SNP5_ALLSI</name>
<dbReference type="InterPro" id="IPR036850">
    <property type="entry name" value="NDK-like_dom_sf"/>
</dbReference>
<evidence type="ECO:0000256" key="2">
    <source>
        <dbReference type="ARBA" id="ARBA00022490"/>
    </source>
</evidence>